<sequence>MDQIPSFTPSDWYWQADNGRVFSSAQGAPVPASDEAFGNWKEVGRLPTIWPRDDDGKQTDAALAEVLALYGLGMSSGASVPQSVTRAQAKIALHRTGLLDMVKTAVEADPEVQIWFDDASTWERQNPHVIDLGEQLLGGAAEIDALFIEAAKIAA</sequence>
<dbReference type="EMBL" id="CP029550">
    <property type="protein sequence ID" value="AWN43177.1"/>
    <property type="molecule type" value="Genomic_DNA"/>
</dbReference>
<name>A0A2U8WAL1_9HYPH</name>
<accession>A0A2U8WAL1</accession>
<keyword evidence="2" id="KW-1185">Reference proteome</keyword>
<organism evidence="1 2">
    <name type="scientific">Methylobacterium durans</name>
    <dbReference type="NCBI Taxonomy" id="2202825"/>
    <lineage>
        <taxon>Bacteria</taxon>
        <taxon>Pseudomonadati</taxon>
        <taxon>Pseudomonadota</taxon>
        <taxon>Alphaproteobacteria</taxon>
        <taxon>Hyphomicrobiales</taxon>
        <taxon>Methylobacteriaceae</taxon>
        <taxon>Methylobacterium</taxon>
    </lineage>
</organism>
<reference evidence="2" key="1">
    <citation type="submission" date="2018-05" db="EMBL/GenBank/DDBJ databases">
        <title>Complete Genome Sequence of Methylobacterium sp. 17SD2-17.</title>
        <authorList>
            <person name="Srinivasan S."/>
        </authorList>
    </citation>
    <scope>NUCLEOTIDE SEQUENCE [LARGE SCALE GENOMIC DNA]</scope>
    <source>
        <strain evidence="2">17SD2-17</strain>
    </source>
</reference>
<dbReference type="RefSeq" id="WP_109893731.1">
    <property type="nucleotide sequence ID" value="NZ_CP029550.1"/>
</dbReference>
<dbReference type="AlphaFoldDB" id="A0A2U8WAL1"/>
<evidence type="ECO:0000313" key="1">
    <source>
        <dbReference type="EMBL" id="AWN43177.1"/>
    </source>
</evidence>
<dbReference type="OrthoDB" id="8006128at2"/>
<gene>
    <name evidence="1" type="ORF">DK389_25120</name>
</gene>
<evidence type="ECO:0000313" key="2">
    <source>
        <dbReference type="Proteomes" id="UP000245926"/>
    </source>
</evidence>
<dbReference type="Proteomes" id="UP000245926">
    <property type="component" value="Chromosome"/>
</dbReference>
<proteinExistence type="predicted"/>
<dbReference type="KEGG" id="mets:DK389_25120"/>
<protein>
    <submittedName>
        <fullName evidence="1">Uncharacterized protein</fullName>
    </submittedName>
</protein>